<proteinExistence type="inferred from homology"/>
<dbReference type="Pfam" id="PF15321">
    <property type="entry name" value="ATAD4"/>
    <property type="match status" value="1"/>
</dbReference>
<evidence type="ECO:0000313" key="2">
    <source>
        <dbReference type="EMBL" id="KAB5586954.1"/>
    </source>
</evidence>
<name>A0A5N5Q553_PANHP</name>
<dbReference type="PANTHER" id="PTHR14581:SF4">
    <property type="entry name" value="PROLINE-RICH PROTEIN 15"/>
    <property type="match status" value="1"/>
</dbReference>
<comment type="similarity">
    <text evidence="1">Belongs to the PRR15 family.</text>
</comment>
<dbReference type="PANTHER" id="PTHR14581">
    <property type="match status" value="1"/>
</dbReference>
<sequence length="142" mass="15949">MCSVWWGNFHPVPNKRGVKRHLLYISVLCKQCCKYLPEFCGFGEVNTPMADRIPWWKAFTGRVLSNILKDAGIQQDQSSDSKNSGFTSDGVDASQLEPALIEGTFSRNLSVSRSGRFKEKRKVRATLPANKNFYDSNTAVAK</sequence>
<evidence type="ECO:0000256" key="1">
    <source>
        <dbReference type="ARBA" id="ARBA00010096"/>
    </source>
</evidence>
<protein>
    <submittedName>
        <fullName evidence="2">Uncharacterized protein</fullName>
    </submittedName>
</protein>
<dbReference type="InterPro" id="IPR028237">
    <property type="entry name" value="PRR15"/>
</dbReference>
<organism evidence="2 3">
    <name type="scientific">Pangasianodon hypophthalmus</name>
    <name type="common">Striped catfish</name>
    <name type="synonym">Helicophagus hypophthalmus</name>
    <dbReference type="NCBI Taxonomy" id="310915"/>
    <lineage>
        <taxon>Eukaryota</taxon>
        <taxon>Metazoa</taxon>
        <taxon>Chordata</taxon>
        <taxon>Craniata</taxon>
        <taxon>Vertebrata</taxon>
        <taxon>Euteleostomi</taxon>
        <taxon>Actinopterygii</taxon>
        <taxon>Neopterygii</taxon>
        <taxon>Teleostei</taxon>
        <taxon>Ostariophysi</taxon>
        <taxon>Siluriformes</taxon>
        <taxon>Pangasiidae</taxon>
        <taxon>Pangasianodon</taxon>
    </lineage>
</organism>
<dbReference type="AlphaFoldDB" id="A0A5N5Q553"/>
<accession>A0A5N5Q553</accession>
<reference evidence="2 3" key="1">
    <citation type="submission" date="2019-06" db="EMBL/GenBank/DDBJ databases">
        <title>A chromosome-scale genome assembly of the striped catfish, Pangasianodon hypophthalmus.</title>
        <authorList>
            <person name="Wen M."/>
            <person name="Zahm M."/>
            <person name="Roques C."/>
            <person name="Cabau C."/>
            <person name="Klopp C."/>
            <person name="Donnadieu C."/>
            <person name="Jouanno E."/>
            <person name="Avarre J.-C."/>
            <person name="Campet M."/>
            <person name="Ha T.T.T."/>
            <person name="Dugue R."/>
            <person name="Lampietro C."/>
            <person name="Louis A."/>
            <person name="Herpin A."/>
            <person name="Echchiki A."/>
            <person name="Berthelot C."/>
            <person name="Parey E."/>
            <person name="Roest-Crollius H."/>
            <person name="Braasch I."/>
            <person name="Postlethwait J."/>
            <person name="Bobe J."/>
            <person name="Montfort J."/>
            <person name="Bouchez O."/>
            <person name="Begum T."/>
            <person name="Schartl M."/>
            <person name="Guiguen Y."/>
        </authorList>
    </citation>
    <scope>NUCLEOTIDE SEQUENCE [LARGE SCALE GENOMIC DNA]</scope>
    <source>
        <strain evidence="2 3">Indonesia</strain>
        <tissue evidence="2">Blood</tissue>
    </source>
</reference>
<keyword evidence="3" id="KW-1185">Reference proteome</keyword>
<dbReference type="EMBL" id="VFJC01000002">
    <property type="protein sequence ID" value="KAB5586954.1"/>
    <property type="molecule type" value="Genomic_DNA"/>
</dbReference>
<comment type="caution">
    <text evidence="2">The sequence shown here is derived from an EMBL/GenBank/DDBJ whole genome shotgun (WGS) entry which is preliminary data.</text>
</comment>
<dbReference type="Proteomes" id="UP000327468">
    <property type="component" value="Chromosome 1"/>
</dbReference>
<evidence type="ECO:0000313" key="3">
    <source>
        <dbReference type="Proteomes" id="UP000327468"/>
    </source>
</evidence>
<gene>
    <name evidence="2" type="ORF">PHYPO_G00007430</name>
</gene>